<accession>A0ACB7TMH3</accession>
<reference evidence="1" key="1">
    <citation type="submission" date="2020-05" db="EMBL/GenBank/DDBJ databases">
        <title>Large-scale comparative analyses of tick genomes elucidate their genetic diversity and vector capacities.</title>
        <authorList>
            <person name="Jia N."/>
            <person name="Wang J."/>
            <person name="Shi W."/>
            <person name="Du L."/>
            <person name="Sun Y."/>
            <person name="Zhan W."/>
            <person name="Jiang J."/>
            <person name="Wang Q."/>
            <person name="Zhang B."/>
            <person name="Ji P."/>
            <person name="Sakyi L.B."/>
            <person name="Cui X."/>
            <person name="Yuan T."/>
            <person name="Jiang B."/>
            <person name="Yang W."/>
            <person name="Lam T.T.-Y."/>
            <person name="Chang Q."/>
            <person name="Ding S."/>
            <person name="Wang X."/>
            <person name="Zhu J."/>
            <person name="Ruan X."/>
            <person name="Zhao L."/>
            <person name="Wei J."/>
            <person name="Que T."/>
            <person name="Du C."/>
            <person name="Cheng J."/>
            <person name="Dai P."/>
            <person name="Han X."/>
            <person name="Huang E."/>
            <person name="Gao Y."/>
            <person name="Liu J."/>
            <person name="Shao H."/>
            <person name="Ye R."/>
            <person name="Li L."/>
            <person name="Wei W."/>
            <person name="Wang X."/>
            <person name="Wang C."/>
            <person name="Yang T."/>
            <person name="Huo Q."/>
            <person name="Li W."/>
            <person name="Guo W."/>
            <person name="Chen H."/>
            <person name="Zhou L."/>
            <person name="Ni X."/>
            <person name="Tian J."/>
            <person name="Zhou Y."/>
            <person name="Sheng Y."/>
            <person name="Liu T."/>
            <person name="Pan Y."/>
            <person name="Xia L."/>
            <person name="Li J."/>
            <person name="Zhao F."/>
            <person name="Cao W."/>
        </authorList>
    </citation>
    <scope>NUCLEOTIDE SEQUENCE</scope>
    <source>
        <strain evidence="1">Hyas-2018</strain>
    </source>
</reference>
<comment type="caution">
    <text evidence="1">The sequence shown here is derived from an EMBL/GenBank/DDBJ whole genome shotgun (WGS) entry which is preliminary data.</text>
</comment>
<proteinExistence type="predicted"/>
<gene>
    <name evidence="1" type="ORF">HPB50_023053</name>
</gene>
<dbReference type="Proteomes" id="UP000821845">
    <property type="component" value="Chromosome 1"/>
</dbReference>
<protein>
    <submittedName>
        <fullName evidence="1">Uncharacterized protein</fullName>
    </submittedName>
</protein>
<name>A0ACB7TMH3_HYAAI</name>
<dbReference type="EMBL" id="CM023481">
    <property type="protein sequence ID" value="KAH6948115.1"/>
    <property type="molecule type" value="Genomic_DNA"/>
</dbReference>
<evidence type="ECO:0000313" key="2">
    <source>
        <dbReference type="Proteomes" id="UP000821845"/>
    </source>
</evidence>
<keyword evidence="2" id="KW-1185">Reference proteome</keyword>
<evidence type="ECO:0000313" key="1">
    <source>
        <dbReference type="EMBL" id="KAH6948115.1"/>
    </source>
</evidence>
<sequence>MRRQRCAEATTRVSSLAREASSMRDRKQRQSAYFLVVVHCHAQSSVTRRYCVPASRRAAARSRSRTLASETKSAVRVLLDKNKPSAEREARLYSWSGRSDLVPLVESLCRVRRAPCLRCRKRKTADLNNGPNHVSPRWSTSQPDHLQMNR</sequence>
<organism evidence="1 2">
    <name type="scientific">Hyalomma asiaticum</name>
    <name type="common">Tick</name>
    <dbReference type="NCBI Taxonomy" id="266040"/>
    <lineage>
        <taxon>Eukaryota</taxon>
        <taxon>Metazoa</taxon>
        <taxon>Ecdysozoa</taxon>
        <taxon>Arthropoda</taxon>
        <taxon>Chelicerata</taxon>
        <taxon>Arachnida</taxon>
        <taxon>Acari</taxon>
        <taxon>Parasitiformes</taxon>
        <taxon>Ixodida</taxon>
        <taxon>Ixodoidea</taxon>
        <taxon>Ixodidae</taxon>
        <taxon>Hyalomminae</taxon>
        <taxon>Hyalomma</taxon>
    </lineage>
</organism>